<evidence type="ECO:0000313" key="3">
    <source>
        <dbReference type="Proteomes" id="UP000184251"/>
    </source>
</evidence>
<dbReference type="STRING" id="1120975.SAMN02746064_01869"/>
<accession>A0A1M4YUY4</accession>
<dbReference type="OrthoDB" id="5396775at2"/>
<dbReference type="RefSeq" id="WP_073271333.1">
    <property type="nucleotide sequence ID" value="NZ_FQTU01000014.1"/>
</dbReference>
<dbReference type="EMBL" id="FQTU01000014">
    <property type="protein sequence ID" value="SHF09634.1"/>
    <property type="molecule type" value="Genomic_DNA"/>
</dbReference>
<keyword evidence="3" id="KW-1185">Reference proteome</keyword>
<proteinExistence type="inferred from homology"/>
<name>A0A1M4YUY4_9FIRM</name>
<dbReference type="Proteomes" id="UP000184251">
    <property type="component" value="Unassembled WGS sequence"/>
</dbReference>
<evidence type="ECO:0000256" key="1">
    <source>
        <dbReference type="ARBA" id="ARBA00007189"/>
    </source>
</evidence>
<organism evidence="2 3">
    <name type="scientific">Alkalibacter saccharofermentans DSM 14828</name>
    <dbReference type="NCBI Taxonomy" id="1120975"/>
    <lineage>
        <taxon>Bacteria</taxon>
        <taxon>Bacillati</taxon>
        <taxon>Bacillota</taxon>
        <taxon>Clostridia</taxon>
        <taxon>Eubacteriales</taxon>
        <taxon>Eubacteriaceae</taxon>
        <taxon>Alkalibacter</taxon>
    </lineage>
</organism>
<evidence type="ECO:0000313" key="2">
    <source>
        <dbReference type="EMBL" id="SHF09634.1"/>
    </source>
</evidence>
<sequence>MSIVLVGGHDKMHSQYKNVASKHGHKVKVYTQLTAGFEKSIGHPDAIVLFTDKISHKMVWIATKKAKKENIPIIRNHSSSISALESVLKNMEKNEKVH</sequence>
<reference evidence="2 3" key="1">
    <citation type="submission" date="2016-11" db="EMBL/GenBank/DDBJ databases">
        <authorList>
            <person name="Jaros S."/>
            <person name="Januszkiewicz K."/>
            <person name="Wedrychowicz H."/>
        </authorList>
    </citation>
    <scope>NUCLEOTIDE SEQUENCE [LARGE SCALE GENOMIC DNA]</scope>
    <source>
        <strain evidence="2 3">DSM 14828</strain>
    </source>
</reference>
<dbReference type="Pfam" id="PF10087">
    <property type="entry name" value="DUF2325"/>
    <property type="match status" value="1"/>
</dbReference>
<evidence type="ECO:0008006" key="4">
    <source>
        <dbReference type="Google" id="ProtNLM"/>
    </source>
</evidence>
<gene>
    <name evidence="2" type="ORF">SAMN02746064_01869</name>
</gene>
<comment type="similarity">
    <text evidence="1">Belongs to the UPF0751 family.</text>
</comment>
<protein>
    <recommendedName>
        <fullName evidence="4">DUF2325 domain-containing protein</fullName>
    </recommendedName>
</protein>
<dbReference type="AlphaFoldDB" id="A0A1M4YUY4"/>
<dbReference type="InterPro" id="IPR016772">
    <property type="entry name" value="UCP020408"/>
</dbReference>